<dbReference type="AlphaFoldDB" id="A0A6M7UMD8"/>
<reference evidence="2 3" key="1">
    <citation type="submission" date="2018-10" db="EMBL/GenBank/DDBJ databases">
        <authorList>
            <person name="Perry B.J."/>
            <person name="Sullivan J.T."/>
            <person name="Murphy R.J.T."/>
            <person name="Ramsay J.P."/>
            <person name="Ronson C.W."/>
        </authorList>
    </citation>
    <scope>NUCLEOTIDE SEQUENCE [LARGE SCALE GENOMIC DNA]</scope>
    <source>
        <strain evidence="2 3">NZP2014</strain>
    </source>
</reference>
<sequence>MRKPFRLGRSLPNSVHSRFTDFLRHQKAGVSAVEFALVSPVLLLILAGTADIGGSLKAKFELSSAVSAGSNYALLNGDKVNSSGGSALASNIATVVTSGLGSNGGNIQVTINNGASLSYNATTSTATQSGTAANADLCYCPGSSGAVAWSTPVTCGSICSAGGIAGKFVTIIASKPYTPIFGGFGIVSNGNITVQAVVQPQ</sequence>
<proteinExistence type="predicted"/>
<keyword evidence="3" id="KW-1185">Reference proteome</keyword>
<organism evidence="2 3">
    <name type="scientific">Mesorhizobium erdmanii</name>
    <dbReference type="NCBI Taxonomy" id="1777866"/>
    <lineage>
        <taxon>Bacteria</taxon>
        <taxon>Pseudomonadati</taxon>
        <taxon>Pseudomonadota</taxon>
        <taxon>Alphaproteobacteria</taxon>
        <taxon>Hyphomicrobiales</taxon>
        <taxon>Phyllobacteriaceae</taxon>
        <taxon>Mesorhizobium</taxon>
    </lineage>
</organism>
<dbReference type="KEGG" id="merd:EB233_23030"/>
<dbReference type="RefSeq" id="WP_051355460.1">
    <property type="nucleotide sequence ID" value="NZ_CP033361.1"/>
</dbReference>
<dbReference type="EMBL" id="CP033361">
    <property type="protein sequence ID" value="QKC78012.1"/>
    <property type="molecule type" value="Genomic_DNA"/>
</dbReference>
<dbReference type="InterPro" id="IPR012495">
    <property type="entry name" value="TadE-like_dom"/>
</dbReference>
<dbReference type="Proteomes" id="UP000503339">
    <property type="component" value="Chromosome"/>
</dbReference>
<dbReference type="Pfam" id="PF07811">
    <property type="entry name" value="TadE"/>
    <property type="match status" value="1"/>
</dbReference>
<gene>
    <name evidence="2" type="ORF">EB233_23030</name>
</gene>
<accession>A0A6M7UMD8</accession>
<evidence type="ECO:0000259" key="1">
    <source>
        <dbReference type="Pfam" id="PF07811"/>
    </source>
</evidence>
<name>A0A6M7UMD8_9HYPH</name>
<protein>
    <submittedName>
        <fullName evidence="2">Pilus assembly protein</fullName>
    </submittedName>
</protein>
<feature type="domain" description="TadE-like" evidence="1">
    <location>
        <begin position="29"/>
        <end position="69"/>
    </location>
</feature>
<evidence type="ECO:0000313" key="3">
    <source>
        <dbReference type="Proteomes" id="UP000503339"/>
    </source>
</evidence>
<evidence type="ECO:0000313" key="2">
    <source>
        <dbReference type="EMBL" id="QKC78012.1"/>
    </source>
</evidence>